<dbReference type="GO" id="GO:0006952">
    <property type="term" value="P:defense response"/>
    <property type="evidence" value="ECO:0007669"/>
    <property type="project" value="UniProtKB-ARBA"/>
</dbReference>
<evidence type="ECO:0000256" key="4">
    <source>
        <dbReference type="ARBA" id="ARBA00022475"/>
    </source>
</evidence>
<dbReference type="SUPFAM" id="SSF52058">
    <property type="entry name" value="L domain-like"/>
    <property type="match status" value="1"/>
</dbReference>
<dbReference type="Gene3D" id="3.30.200.20">
    <property type="entry name" value="Phosphorylase Kinase, domain 1"/>
    <property type="match status" value="1"/>
</dbReference>
<dbReference type="STRING" id="4615.A0A199VUS4"/>
<accession>A0A199VUS4</accession>
<keyword evidence="11 18" id="KW-0547">Nucleotide-binding</keyword>
<keyword evidence="6" id="KW-1070">Brassinosteroid signaling pathway</keyword>
<dbReference type="PANTHER" id="PTHR48056">
    <property type="entry name" value="LRR RECEPTOR-LIKE SERINE/THREONINE-PROTEIN KINASE-RELATED"/>
    <property type="match status" value="1"/>
</dbReference>
<dbReference type="EMBL" id="LSRQ01000765">
    <property type="protein sequence ID" value="OAY80992.1"/>
    <property type="molecule type" value="Genomic_DNA"/>
</dbReference>
<protein>
    <submittedName>
        <fullName evidence="22">Receptor-like protein kinase HAIKU2</fullName>
    </submittedName>
</protein>
<evidence type="ECO:0000313" key="23">
    <source>
        <dbReference type="Proteomes" id="UP000092600"/>
    </source>
</evidence>
<dbReference type="Pfam" id="PF13855">
    <property type="entry name" value="LRR_8"/>
    <property type="match status" value="1"/>
</dbReference>
<evidence type="ECO:0000256" key="3">
    <source>
        <dbReference type="ARBA" id="ARBA00009592"/>
    </source>
</evidence>
<dbReference type="GO" id="GO:0005886">
    <property type="term" value="C:plasma membrane"/>
    <property type="evidence" value="ECO:0007669"/>
    <property type="project" value="UniProtKB-SubCell"/>
</dbReference>
<dbReference type="GO" id="GO:0005524">
    <property type="term" value="F:ATP binding"/>
    <property type="evidence" value="ECO:0007669"/>
    <property type="project" value="UniProtKB-UniRule"/>
</dbReference>
<dbReference type="SMART" id="SM00220">
    <property type="entry name" value="S_TKc"/>
    <property type="match status" value="1"/>
</dbReference>
<keyword evidence="16 22" id="KW-0675">Receptor</keyword>
<evidence type="ECO:0000256" key="13">
    <source>
        <dbReference type="ARBA" id="ARBA00022840"/>
    </source>
</evidence>
<name>A0A199VUS4_ANACO</name>
<keyword evidence="12 22" id="KW-0418">Kinase</keyword>
<dbReference type="InterPro" id="IPR017441">
    <property type="entry name" value="Protein_kinase_ATP_BS"/>
</dbReference>
<evidence type="ECO:0000256" key="20">
    <source>
        <dbReference type="SAM" id="SignalP"/>
    </source>
</evidence>
<dbReference type="InterPro" id="IPR008271">
    <property type="entry name" value="Ser/Thr_kinase_AS"/>
</dbReference>
<keyword evidence="10" id="KW-0677">Repeat</keyword>
<organism evidence="22 23">
    <name type="scientific">Ananas comosus</name>
    <name type="common">Pineapple</name>
    <name type="synonym">Ananas ananas</name>
    <dbReference type="NCBI Taxonomy" id="4615"/>
    <lineage>
        <taxon>Eukaryota</taxon>
        <taxon>Viridiplantae</taxon>
        <taxon>Streptophyta</taxon>
        <taxon>Embryophyta</taxon>
        <taxon>Tracheophyta</taxon>
        <taxon>Spermatophyta</taxon>
        <taxon>Magnoliopsida</taxon>
        <taxon>Liliopsida</taxon>
        <taxon>Poales</taxon>
        <taxon>Bromeliaceae</taxon>
        <taxon>Bromelioideae</taxon>
        <taxon>Ananas</taxon>
    </lineage>
</organism>
<dbReference type="SUPFAM" id="SSF52047">
    <property type="entry name" value="RNI-like"/>
    <property type="match status" value="1"/>
</dbReference>
<comment type="similarity">
    <text evidence="2">Belongs to the protein kinase superfamily. Ser/Thr protein kinase family.</text>
</comment>
<dbReference type="FunFam" id="1.10.510.10:FF:000365">
    <property type="entry name" value="Leucine-rich repeat receptor-like serine/threonine-protein kinase At1g17230"/>
    <property type="match status" value="1"/>
</dbReference>
<evidence type="ECO:0000256" key="6">
    <source>
        <dbReference type="ARBA" id="ARBA00022626"/>
    </source>
</evidence>
<dbReference type="Pfam" id="PF00560">
    <property type="entry name" value="LRR_1"/>
    <property type="match status" value="3"/>
</dbReference>
<dbReference type="GO" id="GO:0004672">
    <property type="term" value="F:protein kinase activity"/>
    <property type="evidence" value="ECO:0007669"/>
    <property type="project" value="InterPro"/>
</dbReference>
<dbReference type="InterPro" id="IPR003591">
    <property type="entry name" value="Leu-rich_rpt_typical-subtyp"/>
</dbReference>
<dbReference type="PROSITE" id="PS50011">
    <property type="entry name" value="PROTEIN_KINASE_DOM"/>
    <property type="match status" value="1"/>
</dbReference>
<dbReference type="FunFam" id="3.80.10.10:FF:001021">
    <property type="entry name" value="Leucine-rich receptor-like protein kinase family protein"/>
    <property type="match status" value="1"/>
</dbReference>
<evidence type="ECO:0000256" key="15">
    <source>
        <dbReference type="ARBA" id="ARBA00023136"/>
    </source>
</evidence>
<keyword evidence="4" id="KW-1003">Cell membrane</keyword>
<evidence type="ECO:0000256" key="2">
    <source>
        <dbReference type="ARBA" id="ARBA00008684"/>
    </source>
</evidence>
<keyword evidence="7" id="KW-0808">Transferase</keyword>
<dbReference type="PROSITE" id="PS00107">
    <property type="entry name" value="PROTEIN_KINASE_ATP"/>
    <property type="match status" value="1"/>
</dbReference>
<dbReference type="Pfam" id="PF00069">
    <property type="entry name" value="Pkinase"/>
    <property type="match status" value="1"/>
</dbReference>
<dbReference type="GO" id="GO:0033612">
    <property type="term" value="F:receptor serine/threonine kinase binding"/>
    <property type="evidence" value="ECO:0007669"/>
    <property type="project" value="TreeGrafter"/>
</dbReference>
<evidence type="ECO:0000256" key="16">
    <source>
        <dbReference type="ARBA" id="ARBA00023170"/>
    </source>
</evidence>
<dbReference type="InterPro" id="IPR050647">
    <property type="entry name" value="Plant_LRR-RLKs"/>
</dbReference>
<dbReference type="Proteomes" id="UP000092600">
    <property type="component" value="Unassembled WGS sequence"/>
</dbReference>
<dbReference type="Gene3D" id="3.80.10.10">
    <property type="entry name" value="Ribonuclease Inhibitor"/>
    <property type="match status" value="3"/>
</dbReference>
<dbReference type="Gene3D" id="1.10.510.10">
    <property type="entry name" value="Transferase(Phosphotransferase) domain 1"/>
    <property type="match status" value="1"/>
</dbReference>
<keyword evidence="17" id="KW-0325">Glycoprotein</keyword>
<evidence type="ECO:0000256" key="9">
    <source>
        <dbReference type="ARBA" id="ARBA00022729"/>
    </source>
</evidence>
<evidence type="ECO:0000256" key="10">
    <source>
        <dbReference type="ARBA" id="ARBA00022737"/>
    </source>
</evidence>
<dbReference type="Pfam" id="PF08263">
    <property type="entry name" value="LRRNT_2"/>
    <property type="match status" value="1"/>
</dbReference>
<keyword evidence="8 19" id="KW-0812">Transmembrane</keyword>
<dbReference type="SUPFAM" id="SSF56112">
    <property type="entry name" value="Protein kinase-like (PK-like)"/>
    <property type="match status" value="1"/>
</dbReference>
<comment type="caution">
    <text evidence="22">The sequence shown here is derived from an EMBL/GenBank/DDBJ whole genome shotgun (WGS) entry which is preliminary data.</text>
</comment>
<comment type="subcellular location">
    <subcellularLocation>
        <location evidence="1">Cell membrane</location>
        <topology evidence="1">Single-pass membrane protein</topology>
    </subcellularLocation>
</comment>
<gene>
    <name evidence="22" type="ORF">ACMD2_04673</name>
</gene>
<evidence type="ECO:0000256" key="19">
    <source>
        <dbReference type="SAM" id="Phobius"/>
    </source>
</evidence>
<dbReference type="FunFam" id="3.80.10.10:FF:000111">
    <property type="entry name" value="LRR receptor-like serine/threonine-protein kinase ERECTA"/>
    <property type="match status" value="1"/>
</dbReference>
<dbReference type="FunFam" id="3.80.10.10:FF:000453">
    <property type="entry name" value="Leucine-rich receptor-like protein kinase family protein"/>
    <property type="match status" value="1"/>
</dbReference>
<keyword evidence="9 20" id="KW-0732">Signal</keyword>
<dbReference type="PROSITE" id="PS51450">
    <property type="entry name" value="LRR"/>
    <property type="match status" value="1"/>
</dbReference>
<keyword evidence="13 18" id="KW-0067">ATP-binding</keyword>
<dbReference type="PROSITE" id="PS00108">
    <property type="entry name" value="PROTEIN_KINASE_ST"/>
    <property type="match status" value="1"/>
</dbReference>
<dbReference type="InterPro" id="IPR013210">
    <property type="entry name" value="LRR_N_plant-typ"/>
</dbReference>
<feature type="chain" id="PRO_5008286137" evidence="20">
    <location>
        <begin position="23"/>
        <end position="987"/>
    </location>
</feature>
<dbReference type="GO" id="GO:0009791">
    <property type="term" value="P:post-embryonic development"/>
    <property type="evidence" value="ECO:0007669"/>
    <property type="project" value="UniProtKB-ARBA"/>
</dbReference>
<evidence type="ECO:0000256" key="7">
    <source>
        <dbReference type="ARBA" id="ARBA00022679"/>
    </source>
</evidence>
<dbReference type="InterPro" id="IPR032675">
    <property type="entry name" value="LRR_dom_sf"/>
</dbReference>
<evidence type="ECO:0000313" key="22">
    <source>
        <dbReference type="EMBL" id="OAY80992.1"/>
    </source>
</evidence>
<dbReference type="InterPro" id="IPR001611">
    <property type="entry name" value="Leu-rich_rpt"/>
</dbReference>
<keyword evidence="5" id="KW-0433">Leucine-rich repeat</keyword>
<reference evidence="22 23" key="1">
    <citation type="journal article" date="2016" name="DNA Res.">
        <title>The draft genome of MD-2 pineapple using hybrid error correction of long reads.</title>
        <authorList>
            <person name="Redwan R.M."/>
            <person name="Saidin A."/>
            <person name="Kumar S.V."/>
        </authorList>
    </citation>
    <scope>NUCLEOTIDE SEQUENCE [LARGE SCALE GENOMIC DNA]</scope>
    <source>
        <strain evidence="23">cv. MD2</strain>
        <tissue evidence="22">Leaf</tissue>
    </source>
</reference>
<feature type="signal peptide" evidence="20">
    <location>
        <begin position="1"/>
        <end position="22"/>
    </location>
</feature>
<feature type="domain" description="Protein kinase" evidence="21">
    <location>
        <begin position="672"/>
        <end position="970"/>
    </location>
</feature>
<evidence type="ECO:0000256" key="12">
    <source>
        <dbReference type="ARBA" id="ARBA00022777"/>
    </source>
</evidence>
<dbReference type="GO" id="GO:0009742">
    <property type="term" value="P:brassinosteroid mediated signaling pathway"/>
    <property type="evidence" value="ECO:0007669"/>
    <property type="project" value="UniProtKB-KW"/>
</dbReference>
<dbReference type="PANTHER" id="PTHR48056:SF41">
    <property type="entry name" value="RECEPTOR-LIKE PROTEIN KINASE HAIKU2"/>
    <property type="match status" value="1"/>
</dbReference>
<evidence type="ECO:0000256" key="11">
    <source>
        <dbReference type="ARBA" id="ARBA00022741"/>
    </source>
</evidence>
<evidence type="ECO:0000256" key="14">
    <source>
        <dbReference type="ARBA" id="ARBA00022989"/>
    </source>
</evidence>
<sequence>MPSSVLSLLLLFLLSPLPTIESSATPEAQILLDLRDSLVSANSPPQVFESWAPTNSPCNFTGVACDSSGSVSGIDLSGRGISGTLPFDSLCQLPSLTTLSLGSNHLSGALTPSLRNCTFLAHLDLAFNYLTGTVPDLTPLGNLRVLNISDNLFSGPFPWNSLGNLTGLVILNLGDNGFARSPFPDVVRKLTKLTKLRLYEANIGGEFPNWIGELAELQDLELSDNFISGSIPAEIAKLTKLAQFELYNNSISGTLPAGFGSLSELAFFDASMNNLQGNLSELRFLTNLVSLQLFQNNFSGEVPAEFGDFKYLVNLSLYTNQLSGSLPEKLGSWAEFNFIDVSTNMLTGPIPPDMCRRGTMLKLLMLENNFTGGIPPSYANCSTLQRFRVSSNSLSGAVPAGIWSLPQVNIIDLAGNWFEGPIGAGVGEAKSLNQLFLADNQFSGALPAEIGQASSLVAIDVSYNKLSGEIPATIGKLKGLITLNLQRNSISGAIPESVGSCTSLTAINLAGNNLSGPIPGSLRNLSSLNSLDLSDNQISGEIPGSLSALKLSSLNLSDNRLAGPVPAALSIAAYSSSFIGNPGLCADNKNAQFLPRCASSGGSRSHGKLRTVLAVLLATAALLVAFLIFVVKRRSADHADGDRHRFVAKKDSWDMKSFRILSFDEQEIIDSVKRENLIGRGGSGNVYRAELSTGRVVAVKHILHSPCSAYAEENYGGTTAILGAPRRMSSLRCREFEAEVGTLSSIRHVNVVKLYCSITSDGSSLLVYEHLPNGSLWDRLHTAAGEKLGTIDWDTRYEVAVGAARGLEYLHHGCDRPILHRDVKSSNILLDECFKPRIADFGLAKILHSAPNQESSTNVIAGTHGYIAPEYAYTCKVNEKSDVYSFGVVLMELVTGRKPIEAEYGESKDIVYWICESMDSREKVMGAVDKRIAEGWAREEAVKVLRVAVLCTARLPTMRPSMRTVVHMLEDAGSGRASDAAHAKDDK</sequence>
<dbReference type="InterPro" id="IPR011009">
    <property type="entry name" value="Kinase-like_dom_sf"/>
</dbReference>
<comment type="similarity">
    <text evidence="3">Belongs to the RLP family.</text>
</comment>
<evidence type="ECO:0000256" key="5">
    <source>
        <dbReference type="ARBA" id="ARBA00022614"/>
    </source>
</evidence>
<dbReference type="InterPro" id="IPR000719">
    <property type="entry name" value="Prot_kinase_dom"/>
</dbReference>
<evidence type="ECO:0000256" key="8">
    <source>
        <dbReference type="ARBA" id="ARBA00022692"/>
    </source>
</evidence>
<dbReference type="SMART" id="SM00369">
    <property type="entry name" value="LRR_TYP"/>
    <property type="match status" value="6"/>
</dbReference>
<evidence type="ECO:0000256" key="17">
    <source>
        <dbReference type="ARBA" id="ARBA00023180"/>
    </source>
</evidence>
<dbReference type="AlphaFoldDB" id="A0A199VUS4"/>
<proteinExistence type="inferred from homology"/>
<feature type="binding site" evidence="18">
    <location>
        <position position="700"/>
    </location>
    <ligand>
        <name>ATP</name>
        <dbReference type="ChEBI" id="CHEBI:30616"/>
    </ligand>
</feature>
<dbReference type="FunFam" id="3.80.10.10:FF:000413">
    <property type="entry name" value="Inactive leucine-rich repeat receptor-like protein kinase"/>
    <property type="match status" value="1"/>
</dbReference>
<keyword evidence="14 19" id="KW-1133">Transmembrane helix</keyword>
<evidence type="ECO:0000259" key="21">
    <source>
        <dbReference type="PROSITE" id="PS50011"/>
    </source>
</evidence>
<evidence type="ECO:0000256" key="1">
    <source>
        <dbReference type="ARBA" id="ARBA00004162"/>
    </source>
</evidence>
<dbReference type="GO" id="GO:0051707">
    <property type="term" value="P:response to other organism"/>
    <property type="evidence" value="ECO:0007669"/>
    <property type="project" value="UniProtKB-ARBA"/>
</dbReference>
<dbReference type="FunFam" id="3.80.10.10:FF:000234">
    <property type="entry name" value="Probable inactive receptor kinase RLK902"/>
    <property type="match status" value="1"/>
</dbReference>
<feature type="transmembrane region" description="Helical" evidence="19">
    <location>
        <begin position="612"/>
        <end position="631"/>
    </location>
</feature>
<evidence type="ECO:0000256" key="18">
    <source>
        <dbReference type="PROSITE-ProRule" id="PRU10141"/>
    </source>
</evidence>
<keyword evidence="15 19" id="KW-0472">Membrane</keyword>